<evidence type="ECO:0000313" key="13">
    <source>
        <dbReference type="Proteomes" id="UP000011704"/>
    </source>
</evidence>
<evidence type="ECO:0000256" key="4">
    <source>
        <dbReference type="ARBA" id="ARBA00022676"/>
    </source>
</evidence>
<dbReference type="STRING" id="1266370.NITGR_950071"/>
<feature type="domain" description="Sucrose synthase first GT-B" evidence="9">
    <location>
        <begin position="276"/>
        <end position="565"/>
    </location>
</feature>
<keyword evidence="5 12" id="KW-0808">Transferase</keyword>
<dbReference type="InterPro" id="IPR001296">
    <property type="entry name" value="Glyco_trans_1"/>
</dbReference>
<dbReference type="InterPro" id="IPR000368">
    <property type="entry name" value="Sucrose_synth_GT-B1"/>
</dbReference>
<dbReference type="InterPro" id="IPR012820">
    <property type="entry name" value="Sucrose_synthase_pln/cyn"/>
</dbReference>
<dbReference type="PANTHER" id="PTHR45839:SF7">
    <property type="entry name" value="SUCROSE SYNTHASE 1"/>
    <property type="match status" value="1"/>
</dbReference>
<comment type="similarity">
    <text evidence="1">Belongs to the glycosyltransferase 1 family.</text>
</comment>
<evidence type="ECO:0000256" key="1">
    <source>
        <dbReference type="ARBA" id="ARBA00006530"/>
    </source>
</evidence>
<dbReference type="Gene3D" id="3.40.50.2000">
    <property type="entry name" value="Glycogen Phosphorylase B"/>
    <property type="match status" value="2"/>
</dbReference>
<evidence type="ECO:0000256" key="7">
    <source>
        <dbReference type="NCBIfam" id="TIGR02470"/>
    </source>
</evidence>
<name>M1ZEU2_NITG3</name>
<dbReference type="Pfam" id="PF24862">
    <property type="entry name" value="SUS_EPBD"/>
    <property type="match status" value="1"/>
</dbReference>
<feature type="domain" description="Sucrose synthase EPBD" evidence="11">
    <location>
        <begin position="165"/>
        <end position="253"/>
    </location>
</feature>
<proteinExistence type="inferred from homology"/>
<dbReference type="Proteomes" id="UP000011704">
    <property type="component" value="Unassembled WGS sequence"/>
</dbReference>
<evidence type="ECO:0000313" key="12">
    <source>
        <dbReference type="EMBL" id="CCQ92113.1"/>
    </source>
</evidence>
<evidence type="ECO:0000259" key="9">
    <source>
        <dbReference type="Pfam" id="PF00862"/>
    </source>
</evidence>
<dbReference type="GO" id="GO:0005985">
    <property type="term" value="P:sucrose metabolic process"/>
    <property type="evidence" value="ECO:0007669"/>
    <property type="project" value="UniProtKB-UniRule"/>
</dbReference>
<dbReference type="InterPro" id="IPR056735">
    <property type="entry name" value="SUS_N"/>
</dbReference>
<dbReference type="Gene3D" id="3.10.450.330">
    <property type="match status" value="1"/>
</dbReference>
<dbReference type="Gene3D" id="1.20.120.1230">
    <property type="match status" value="1"/>
</dbReference>
<feature type="domain" description="Sucrose synthase N-terminal" evidence="10">
    <location>
        <begin position="42"/>
        <end position="128"/>
    </location>
</feature>
<comment type="catalytic activity">
    <reaction evidence="6">
        <text>an NDP-alpha-D-glucose + D-fructose = a ribonucleoside 5'-diphosphate + sucrose + H(+)</text>
        <dbReference type="Rhea" id="RHEA:16241"/>
        <dbReference type="ChEBI" id="CHEBI:15378"/>
        <dbReference type="ChEBI" id="CHEBI:17992"/>
        <dbReference type="ChEBI" id="CHEBI:37721"/>
        <dbReference type="ChEBI" id="CHEBI:57930"/>
        <dbReference type="ChEBI" id="CHEBI:76533"/>
        <dbReference type="EC" id="2.4.1.13"/>
    </reaction>
</comment>
<dbReference type="InParanoid" id="M1ZEU2"/>
<dbReference type="EMBL" id="CAQJ01000105">
    <property type="protein sequence ID" value="CCQ92113.1"/>
    <property type="molecule type" value="Genomic_DNA"/>
</dbReference>
<evidence type="ECO:0000256" key="3">
    <source>
        <dbReference type="ARBA" id="ARBA00020955"/>
    </source>
</evidence>
<feature type="domain" description="Glycosyl transferase family 1" evidence="8">
    <location>
        <begin position="577"/>
        <end position="737"/>
    </location>
</feature>
<dbReference type="Pfam" id="PF00534">
    <property type="entry name" value="Glycos_transf_1"/>
    <property type="match status" value="1"/>
</dbReference>
<dbReference type="AlphaFoldDB" id="M1ZEU2"/>
<evidence type="ECO:0000259" key="11">
    <source>
        <dbReference type="Pfam" id="PF24862"/>
    </source>
</evidence>
<protein>
    <recommendedName>
        <fullName evidence="3 7">Sucrose synthase</fullName>
        <ecNumber evidence="2 7">2.4.1.13</ecNumber>
    </recommendedName>
</protein>
<evidence type="ECO:0000256" key="2">
    <source>
        <dbReference type="ARBA" id="ARBA00012540"/>
    </source>
</evidence>
<reference evidence="12 13" key="1">
    <citation type="journal article" date="2013" name="Front. Microbiol.">
        <title>The genome of Nitrospina gracilis illuminates the metabolism and evolution of the major marine nitrite oxidizer.</title>
        <authorList>
            <person name="Luecker S."/>
            <person name="Nowka B."/>
            <person name="Rattei T."/>
            <person name="Spieck E."/>
            <person name="and Daims H."/>
        </authorList>
    </citation>
    <scope>NUCLEOTIDE SEQUENCE [LARGE SCALE GENOMIC DNA]</scope>
    <source>
        <strain evidence="12 13">3/211</strain>
    </source>
</reference>
<dbReference type="Pfam" id="PF00862">
    <property type="entry name" value="GT-B_Sucrose_synth"/>
    <property type="match status" value="1"/>
</dbReference>
<dbReference type="Pfam" id="PF24861">
    <property type="entry name" value="SUS_N"/>
    <property type="match status" value="1"/>
</dbReference>
<evidence type="ECO:0000256" key="5">
    <source>
        <dbReference type="ARBA" id="ARBA00022679"/>
    </source>
</evidence>
<gene>
    <name evidence="12" type="primary">susA</name>
    <name evidence="12" type="ORF">NITGR_950071</name>
</gene>
<dbReference type="NCBIfam" id="TIGR02470">
    <property type="entry name" value="sucr_synth"/>
    <property type="match status" value="1"/>
</dbReference>
<comment type="caution">
    <text evidence="12">The sequence shown here is derived from an EMBL/GenBank/DDBJ whole genome shotgun (WGS) entry which is preliminary data.</text>
</comment>
<dbReference type="SUPFAM" id="SSF53756">
    <property type="entry name" value="UDP-Glycosyltransferase/glycogen phosphorylase"/>
    <property type="match status" value="1"/>
</dbReference>
<dbReference type="PANTHER" id="PTHR45839">
    <property type="match status" value="1"/>
</dbReference>
<accession>M1ZEU2</accession>
<dbReference type="HOGENOM" id="CLU_019158_1_0_0"/>
<evidence type="ECO:0000259" key="10">
    <source>
        <dbReference type="Pfam" id="PF24861"/>
    </source>
</evidence>
<dbReference type="EC" id="2.4.1.13" evidence="2 7"/>
<organism evidence="12 13">
    <name type="scientific">Nitrospina gracilis (strain 3/211)</name>
    <dbReference type="NCBI Taxonomy" id="1266370"/>
    <lineage>
        <taxon>Bacteria</taxon>
        <taxon>Pseudomonadati</taxon>
        <taxon>Nitrospinota/Tectimicrobiota group</taxon>
        <taxon>Nitrospinota</taxon>
        <taxon>Nitrospinia</taxon>
        <taxon>Nitrospinales</taxon>
        <taxon>Nitrospinaceae</taxon>
        <taxon>Nitrospina</taxon>
    </lineage>
</organism>
<evidence type="ECO:0000259" key="8">
    <source>
        <dbReference type="Pfam" id="PF00534"/>
    </source>
</evidence>
<evidence type="ECO:0000256" key="6">
    <source>
        <dbReference type="ARBA" id="ARBA00049030"/>
    </source>
</evidence>
<dbReference type="InterPro" id="IPR056736">
    <property type="entry name" value="SUS_EPBD"/>
</dbReference>
<sequence length="811" mass="92978">MAFTATDSWSLEVNDSYSIATLLKEAEVRCFREFIYELDREPQRHFLRNDIVLKSEAYLRQKNKAHPELGGFDGLEHFLSRTQEMLLLDQYAVLLYRAKVGQYQFYRFHKNEETVDELSPEEFLDYREVVAGYPYEPAEKKLEINFGPFYSLGPVIRDHRKIGSGQRFLNSFMAGKLQGEWSKWQTHLCDFLKIHSINGEQILVDGQIVQDPHQLFEALQKAISYLERQPENGPIQKEKSHLRGLGFCDGFGDTVGRVLKNLQLLANLLEEPRAENLEEFINVIPMVSRVAIISPHGWFGQENVLGRPDTGGQVVYILDQVKALEKYLKTSLKNAGLKAQPKIIIVTRLIPESEGTTCDHRLEKVHGTQNCWILRVPFKDDQQGIVPHWMSRFRVWPYLEQFALDAKNELLTEFGGKPDLIVGNYSDGNLVASLLASWLQVIQCNIAHALEKPKYLFSALYWKDLEPDYNFSLQFTADLIAMNKADIIISSTSQEIAGTDTSMGQYESYRLFSMPGLYKVANGVHLHHPKFNVVSPGVDDSLYFPFTQKNKRMENQTSELTERLFQHAGPEAYGELSDPDKPPIFTMARLDKIKNLTGLVEAYGQSPQLQEMANLIVVTRSIREEGVEDDEERHQLKRMYELIAQYDLYSKIRWVENSSRQNGAEMYRIMGDRQGVFVQPALFEAFGLTVLEGMASGLPVFATQFGGPQEIIQDGRNGFLINPTQPLLISEPLVKFLARAGSDSTYWKTISGQAISRVKEAYTWKLYSEKLLKFAKLYGFWNYSELSEEKKNWINTAIYYFTCFSRNALTC</sequence>
<keyword evidence="13" id="KW-1185">Reference proteome</keyword>
<dbReference type="RefSeq" id="WP_005011661.1">
    <property type="nucleotide sequence ID" value="NZ_HG422173.1"/>
</dbReference>
<dbReference type="OrthoDB" id="9775208at2"/>
<dbReference type="GO" id="GO:0016157">
    <property type="term" value="F:sucrose synthase activity"/>
    <property type="evidence" value="ECO:0007669"/>
    <property type="project" value="UniProtKB-UniRule"/>
</dbReference>
<keyword evidence="4 12" id="KW-0328">Glycosyltransferase</keyword>